<dbReference type="InterPro" id="IPR029063">
    <property type="entry name" value="SAM-dependent_MTases_sf"/>
</dbReference>
<feature type="transmembrane region" description="Helical" evidence="5">
    <location>
        <begin position="345"/>
        <end position="366"/>
    </location>
</feature>
<feature type="transmembrane region" description="Helical" evidence="5">
    <location>
        <begin position="102"/>
        <end position="128"/>
    </location>
</feature>
<dbReference type="InterPro" id="IPR036259">
    <property type="entry name" value="MFS_trans_sf"/>
</dbReference>
<dbReference type="Pfam" id="PF13847">
    <property type="entry name" value="Methyltransf_31"/>
    <property type="match status" value="2"/>
</dbReference>
<name>A0A7R9KIG6_9ACAR</name>
<dbReference type="Pfam" id="PF07690">
    <property type="entry name" value="MFS_1"/>
    <property type="match status" value="1"/>
</dbReference>
<keyword evidence="1 5" id="KW-0812">Transmembrane</keyword>
<dbReference type="InterPro" id="IPR011701">
    <property type="entry name" value="MFS"/>
</dbReference>
<evidence type="ECO:0000259" key="6">
    <source>
        <dbReference type="Pfam" id="PF13847"/>
    </source>
</evidence>
<feature type="transmembrane region" description="Helical" evidence="5">
    <location>
        <begin position="173"/>
        <end position="196"/>
    </location>
</feature>
<feature type="region of interest" description="Disordered" evidence="4">
    <location>
        <begin position="308"/>
        <end position="338"/>
    </location>
</feature>
<evidence type="ECO:0000256" key="1">
    <source>
        <dbReference type="ARBA" id="ARBA00022692"/>
    </source>
</evidence>
<gene>
    <name evidence="7" type="ORF">OSB1V03_LOCUS3966</name>
</gene>
<feature type="transmembrane region" description="Helical" evidence="5">
    <location>
        <begin position="507"/>
        <end position="524"/>
    </location>
</feature>
<feature type="transmembrane region" description="Helical" evidence="5">
    <location>
        <begin position="475"/>
        <end position="495"/>
    </location>
</feature>
<proteinExistence type="predicted"/>
<feature type="domain" description="Methyltransferase" evidence="6">
    <location>
        <begin position="1009"/>
        <end position="1114"/>
    </location>
</feature>
<dbReference type="PANTHER" id="PTHR23121">
    <property type="entry name" value="SODIUM-DEPENDENT GLUCOSE TRANSPORTER 1"/>
    <property type="match status" value="1"/>
</dbReference>
<keyword evidence="8" id="KW-1185">Reference proteome</keyword>
<dbReference type="GO" id="GO:0022857">
    <property type="term" value="F:transmembrane transporter activity"/>
    <property type="evidence" value="ECO:0007669"/>
    <property type="project" value="InterPro"/>
</dbReference>
<feature type="transmembrane region" description="Helical" evidence="5">
    <location>
        <begin position="140"/>
        <end position="161"/>
    </location>
</feature>
<accession>A0A7R9KIG6</accession>
<dbReference type="EMBL" id="OC856274">
    <property type="protein sequence ID" value="CAD7623511.1"/>
    <property type="molecule type" value="Genomic_DNA"/>
</dbReference>
<dbReference type="OrthoDB" id="66144at2759"/>
<evidence type="ECO:0000256" key="5">
    <source>
        <dbReference type="SAM" id="Phobius"/>
    </source>
</evidence>
<evidence type="ECO:0000313" key="8">
    <source>
        <dbReference type="Proteomes" id="UP000759131"/>
    </source>
</evidence>
<dbReference type="Proteomes" id="UP000759131">
    <property type="component" value="Unassembled WGS sequence"/>
</dbReference>
<dbReference type="PANTHER" id="PTHR23121:SF9">
    <property type="entry name" value="SODIUM-DEPENDENT GLUCOSE TRANSPORTER 1"/>
    <property type="match status" value="1"/>
</dbReference>
<dbReference type="SUPFAM" id="SSF103473">
    <property type="entry name" value="MFS general substrate transporter"/>
    <property type="match status" value="1"/>
</dbReference>
<evidence type="ECO:0000256" key="2">
    <source>
        <dbReference type="ARBA" id="ARBA00022989"/>
    </source>
</evidence>
<dbReference type="CDD" id="cd02440">
    <property type="entry name" value="AdoMet_MTases"/>
    <property type="match status" value="2"/>
</dbReference>
<feature type="transmembrane region" description="Helical" evidence="5">
    <location>
        <begin position="415"/>
        <end position="433"/>
    </location>
</feature>
<protein>
    <recommendedName>
        <fullName evidence="6">Methyltransferase domain-containing protein</fullName>
    </recommendedName>
</protein>
<evidence type="ECO:0000313" key="7">
    <source>
        <dbReference type="EMBL" id="CAD7623511.1"/>
    </source>
</evidence>
<keyword evidence="2 5" id="KW-1133">Transmembrane helix</keyword>
<feature type="domain" description="Methyltransferase" evidence="6">
    <location>
        <begin position="1271"/>
        <end position="1376"/>
    </location>
</feature>
<feature type="transmembrane region" description="Helical" evidence="5">
    <location>
        <begin position="275"/>
        <end position="295"/>
    </location>
</feature>
<dbReference type="Gene3D" id="1.20.1250.20">
    <property type="entry name" value="MFS general substrate transporter like domains"/>
    <property type="match status" value="1"/>
</dbReference>
<sequence>MSQKCVSDPLSSALISLRARSRLQSLKDRVLWDEYRVSVLNTGHEDCATHNTTHYNHSNYNNNCSEKVDNNNDLMDDSSDSRRRRRRSSNKSRVPDHRSWDLYVYTIAAFINHFAYGVTQGLIGPTLVDLKYMLNTTMNLISISLIFNNIGYLSGSLSMAASSALIPDSPNLWTLYVFQYFSGLGAGIWDTANNVWLIEMWPHNSLPVLQFSQFMWGLGSVIAPIIAKPYLTGETNHTVVTPTPVTYHALMADTITTTTPAPVPVDRRALLRTPFLISGILQAFIPLVFLIMYFVRKYKSPDERLKRKDSSENLLANDELDDNHHSVESEPRDETPGASTARKNAVLIALFSLFLAMYSSLEIAHFNYSPTYYQYTALRLSAQTAASILSTMCTSYTVGRCLSAFVALRVGPDVMISYHLLIIIAGMGVLYYGSTVLELIWIGNIIIGFGFSAMYSAIIGLTARHCALTDTVSTVMVFTNGIVSAITPFILGPLIETNPFAFIELELVYLVISAALFLAILSFTRTARPHNRALQSPEGTTGGDKSKYELPLEDDVDTSLAWGFVLGDPYRMVGPKNALFKKKCEEISGQGTKEKLKKIREYLSLKYSNNTLIKNLTMTKPENVVKAFCEPIIKETFKGWKQFNDKYKESEKIRNQMMDVFMEANKTRGTTITIPKLVCYIRLYKNQTIHVYTEQNNTREFARKYFAIFDEAVGVINAHTGAKNMSDCKFDGVPKSTVQGTAEAMFELPLEDDVDTSLAWAFVLGDPNRMIGPTDKLFKQKCMEISGQGNTEKLQKIREYVTNKYSTNKLIVKLAQTKADQIWKAFCEPIISGSYKGWKQFNERFVESAKVREHMMDVFMEANKNSSTITIPKLICYIRLYKEKTINVHSDIDNAREFVRKYFSIFDEVVGVIEADTGAKGAPECKFDGVPKSTALPPQSVYLALLAAVNNLTLKCDRNRWESEAAMDATLSARQELSEIDLNLGLEQPIDELIKRIKENNHDDKYPLVMDIGCGPGNTAKLLAKELNPEHIVGVDIDRDMIAFVKQHNAMANTDYYIQDITQEWKEWDKSLQKLAGKVSVIFSNFTLHWVRESETAAQNMSKLLSNNGIIVMNILYCGDIYRNAGTDDRRAQLERQLRYPSEQQLIGQWVTAFKSVGLNRIDIKYWEPKALFPVNVYNEIIQMYINWYKQFLTDSTGNEDMDTVLRELIIKYFETWKTSKILVNGKDLIEVNRELQETNKINDTLGSAKPHDKLIKHIKNNNNDDKYPLVMDIGCGPGNTAKLLAKELNPEHIVGIDTNPDMIAFAKQHNAMANTDYYVQDISQEWNQWNKSLQMLAGKVSVIFSNHTLHWVRESETAAQNMAKLLSSNGIIVMNISYFGDIYCNAGTDERRAELERQLRYPSEQQLIGQWVTAFKSAGLNRIDIKYWKSKFIISANFYNDMIGVSINWYKQFLTDSTGNEDMDTVLRELIIKYFETQNMVKQLPNDKDVIEAKGEVCDFVISI</sequence>
<reference evidence="7" key="1">
    <citation type="submission" date="2020-11" db="EMBL/GenBank/DDBJ databases">
        <authorList>
            <person name="Tran Van P."/>
        </authorList>
    </citation>
    <scope>NUCLEOTIDE SEQUENCE</scope>
</reference>
<dbReference type="Gene3D" id="3.40.50.150">
    <property type="entry name" value="Vaccinia Virus protein VP39"/>
    <property type="match status" value="2"/>
</dbReference>
<organism evidence="7">
    <name type="scientific">Medioppia subpectinata</name>
    <dbReference type="NCBI Taxonomy" id="1979941"/>
    <lineage>
        <taxon>Eukaryota</taxon>
        <taxon>Metazoa</taxon>
        <taxon>Ecdysozoa</taxon>
        <taxon>Arthropoda</taxon>
        <taxon>Chelicerata</taxon>
        <taxon>Arachnida</taxon>
        <taxon>Acari</taxon>
        <taxon>Acariformes</taxon>
        <taxon>Sarcoptiformes</taxon>
        <taxon>Oribatida</taxon>
        <taxon>Brachypylina</taxon>
        <taxon>Oppioidea</taxon>
        <taxon>Oppiidae</taxon>
        <taxon>Medioppia</taxon>
    </lineage>
</organism>
<feature type="region of interest" description="Disordered" evidence="4">
    <location>
        <begin position="58"/>
        <end position="94"/>
    </location>
</feature>
<feature type="compositionally biased region" description="Basic and acidic residues" evidence="4">
    <location>
        <begin position="322"/>
        <end position="335"/>
    </location>
</feature>
<evidence type="ECO:0000256" key="4">
    <source>
        <dbReference type="SAM" id="MobiDB-lite"/>
    </source>
</evidence>
<dbReference type="EMBL" id="CAJPIZ010001699">
    <property type="protein sequence ID" value="CAG2103941.1"/>
    <property type="molecule type" value="Genomic_DNA"/>
</dbReference>
<dbReference type="InterPro" id="IPR025714">
    <property type="entry name" value="Methyltranfer_dom"/>
</dbReference>
<evidence type="ECO:0000256" key="3">
    <source>
        <dbReference type="ARBA" id="ARBA00023136"/>
    </source>
</evidence>
<keyword evidence="3 5" id="KW-0472">Membrane</keyword>
<dbReference type="SUPFAM" id="SSF53335">
    <property type="entry name" value="S-adenosyl-L-methionine-dependent methyltransferases"/>
    <property type="match status" value="2"/>
</dbReference>
<feature type="transmembrane region" description="Helical" evidence="5">
    <location>
        <begin position="208"/>
        <end position="227"/>
    </location>
</feature>
<feature type="transmembrane region" description="Helical" evidence="5">
    <location>
        <begin position="439"/>
        <end position="463"/>
    </location>
</feature>